<evidence type="ECO:0000313" key="3">
    <source>
        <dbReference type="Proteomes" id="UP000000600"/>
    </source>
</evidence>
<feature type="chain" id="PRO_5002623304" evidence="1">
    <location>
        <begin position="23"/>
        <end position="382"/>
    </location>
</feature>
<evidence type="ECO:0000313" key="2">
    <source>
        <dbReference type="EMBL" id="CAK64601.1"/>
    </source>
</evidence>
<dbReference type="AlphaFoldDB" id="A0C1D4"/>
<keyword evidence="1" id="KW-0732">Signal</keyword>
<sequence>MKMLVFLFIFFVIGLTRLPIEGAECNIYLEKFGTANNEDGSGATKLAFSGDVSYVPGTSNLRVNLRYSDVDRFNDLQYYGLVQEDGKKANETCLDLKLYKFTSNQYADGIEVTDLTITPSNNFQKQWRYYTFIIPGEQFETRLVKTSNSNQYIYKGYYAIAYYAAGTDELQYTFYFDFAVVVDRTTNQAETAFTPLSRKATASCKPNEPCENQGDSILKWCTDLTCTAFGQQDLHQNDLFVILQIMNTADKNDYYLIDTEVWFTGDGILQKATPIVVNNSIKGQAIIQLQADIAWNNLSIQVSSILSTSQTGGRRLLAQVTYDTYTGLLQDINCIKAEGAQTCPNCEQECMVNGFAHDGCEPCNQSNLTVLLLLVTFLFIMI</sequence>
<gene>
    <name evidence="2" type="ORF">GSPATT00034077001</name>
</gene>
<dbReference type="RefSeq" id="XP_001431999.1">
    <property type="nucleotide sequence ID" value="XM_001431962.1"/>
</dbReference>
<evidence type="ECO:0000256" key="1">
    <source>
        <dbReference type="SAM" id="SignalP"/>
    </source>
</evidence>
<dbReference type="GeneID" id="5017783"/>
<accession>A0C1D4</accession>
<organism evidence="2 3">
    <name type="scientific">Paramecium tetraurelia</name>
    <dbReference type="NCBI Taxonomy" id="5888"/>
    <lineage>
        <taxon>Eukaryota</taxon>
        <taxon>Sar</taxon>
        <taxon>Alveolata</taxon>
        <taxon>Ciliophora</taxon>
        <taxon>Intramacronucleata</taxon>
        <taxon>Oligohymenophorea</taxon>
        <taxon>Peniculida</taxon>
        <taxon>Parameciidae</taxon>
        <taxon>Paramecium</taxon>
    </lineage>
</organism>
<dbReference type="OrthoDB" id="299044at2759"/>
<feature type="signal peptide" evidence="1">
    <location>
        <begin position="1"/>
        <end position="22"/>
    </location>
</feature>
<dbReference type="HOGENOM" id="CLU_712635_0_0_1"/>
<dbReference type="Proteomes" id="UP000000600">
    <property type="component" value="Unassembled WGS sequence"/>
</dbReference>
<dbReference type="OMA" id="ECNIYLE"/>
<reference evidence="2 3" key="1">
    <citation type="journal article" date="2006" name="Nature">
        <title>Global trends of whole-genome duplications revealed by the ciliate Paramecium tetraurelia.</title>
        <authorList>
            <consortium name="Genoscope"/>
            <person name="Aury J.-M."/>
            <person name="Jaillon O."/>
            <person name="Duret L."/>
            <person name="Noel B."/>
            <person name="Jubin C."/>
            <person name="Porcel B.M."/>
            <person name="Segurens B."/>
            <person name="Daubin V."/>
            <person name="Anthouard V."/>
            <person name="Aiach N."/>
            <person name="Arnaiz O."/>
            <person name="Billaut A."/>
            <person name="Beisson J."/>
            <person name="Blanc I."/>
            <person name="Bouhouche K."/>
            <person name="Camara F."/>
            <person name="Duharcourt S."/>
            <person name="Guigo R."/>
            <person name="Gogendeau D."/>
            <person name="Katinka M."/>
            <person name="Keller A.-M."/>
            <person name="Kissmehl R."/>
            <person name="Klotz C."/>
            <person name="Koll F."/>
            <person name="Le Moue A."/>
            <person name="Lepere C."/>
            <person name="Malinsky S."/>
            <person name="Nowacki M."/>
            <person name="Nowak J.K."/>
            <person name="Plattner H."/>
            <person name="Poulain J."/>
            <person name="Ruiz F."/>
            <person name="Serrano V."/>
            <person name="Zagulski M."/>
            <person name="Dessen P."/>
            <person name="Betermier M."/>
            <person name="Weissenbach J."/>
            <person name="Scarpelli C."/>
            <person name="Schachter V."/>
            <person name="Sperling L."/>
            <person name="Meyer E."/>
            <person name="Cohen J."/>
            <person name="Wincker P."/>
        </authorList>
    </citation>
    <scope>NUCLEOTIDE SEQUENCE [LARGE SCALE GENOMIC DNA]</scope>
    <source>
        <strain evidence="2 3">Stock d4-2</strain>
    </source>
</reference>
<name>A0C1D4_PARTE</name>
<dbReference type="InParanoid" id="A0C1D4"/>
<dbReference type="KEGG" id="ptm:GSPATT00034077001"/>
<proteinExistence type="predicted"/>
<dbReference type="EMBL" id="CT868032">
    <property type="protein sequence ID" value="CAK64601.1"/>
    <property type="molecule type" value="Genomic_DNA"/>
</dbReference>
<protein>
    <submittedName>
        <fullName evidence="2">Uncharacterized protein</fullName>
    </submittedName>
</protein>
<keyword evidence="3" id="KW-1185">Reference proteome</keyword>